<dbReference type="AlphaFoldDB" id="X1E713"/>
<comment type="caution">
    <text evidence="2">The sequence shown here is derived from an EMBL/GenBank/DDBJ whole genome shotgun (WGS) entry which is preliminary data.</text>
</comment>
<accession>X1E713</accession>
<dbReference type="PANTHER" id="PTHR42852:SF13">
    <property type="entry name" value="PROTEIN DIPZ"/>
    <property type="match status" value="1"/>
</dbReference>
<dbReference type="InterPro" id="IPR050553">
    <property type="entry name" value="Thioredoxin_ResA/DsbE_sf"/>
</dbReference>
<dbReference type="InterPro" id="IPR036249">
    <property type="entry name" value="Thioredoxin-like_sf"/>
</dbReference>
<dbReference type="Pfam" id="PF00578">
    <property type="entry name" value="AhpC-TSA"/>
    <property type="match status" value="1"/>
</dbReference>
<dbReference type="PROSITE" id="PS51352">
    <property type="entry name" value="THIOREDOXIN_2"/>
    <property type="match status" value="1"/>
</dbReference>
<evidence type="ECO:0000259" key="1">
    <source>
        <dbReference type="PROSITE" id="PS51352"/>
    </source>
</evidence>
<dbReference type="PANTHER" id="PTHR42852">
    <property type="entry name" value="THIOL:DISULFIDE INTERCHANGE PROTEIN DSBE"/>
    <property type="match status" value="1"/>
</dbReference>
<dbReference type="GO" id="GO:0016491">
    <property type="term" value="F:oxidoreductase activity"/>
    <property type="evidence" value="ECO:0007669"/>
    <property type="project" value="InterPro"/>
</dbReference>
<dbReference type="EMBL" id="BARU01005218">
    <property type="protein sequence ID" value="GAH28382.1"/>
    <property type="molecule type" value="Genomic_DNA"/>
</dbReference>
<dbReference type="CDD" id="cd02966">
    <property type="entry name" value="TlpA_like_family"/>
    <property type="match status" value="1"/>
</dbReference>
<dbReference type="Gene3D" id="3.40.30.10">
    <property type="entry name" value="Glutaredoxin"/>
    <property type="match status" value="1"/>
</dbReference>
<dbReference type="InterPro" id="IPR013766">
    <property type="entry name" value="Thioredoxin_domain"/>
</dbReference>
<gene>
    <name evidence="2" type="ORF">S03H2_10103</name>
</gene>
<feature type="domain" description="Thioredoxin" evidence="1">
    <location>
        <begin position="131"/>
        <end position="282"/>
    </location>
</feature>
<proteinExistence type="predicted"/>
<dbReference type="SUPFAM" id="SSF52833">
    <property type="entry name" value="Thioredoxin-like"/>
    <property type="match status" value="1"/>
</dbReference>
<feature type="non-terminal residue" evidence="2">
    <location>
        <position position="1"/>
    </location>
</feature>
<sequence>FTDVYWFDPERGYNCVRRQKTSHHPKLFIEATEEREYELDDTGAWLLKTFQVDWVENGVVGRRAVVVDEVRGGELSLSAEMFTVESLNIPPDTRTEDYRFSPRRELRYGDLPTEAEIRQLVALDGGKPGAARVGDDAPELVFEEAADVTLGQFRGKPVVLAFVSVYSRPCVKVLEELKALQEQKGEGSLTVIAVHDRTATPEEIEQFRRDHGIPFPIARVPDAPRDGWASATFRAYGVTAVPTVVFIDGKGKVVSAGDLNGLLEGAARSLAGWKSDSDEAGRQMVAWTKKRAALEAHFAGVAELDKERQKKWDLDNAEVRKMSSHDLCAHFLETPCGVAFDMYDDPNIGVERVRRSINVLRELLDRADAVEAIGQYYAEYPFEAAVESAEGRASTTPPYRCVTLLKFPPLLEKTRGREPQLLVALAEGDARIRRMMVKHGDASPFGLRSRFHAAELAETLWGQYDHDGYDKWQLQRGTTAVFMEDWGGLAVYIDSLYREIVRVLPKKDPSSSSTLSATSQGS</sequence>
<name>X1E713_9ZZZZ</name>
<evidence type="ECO:0000313" key="2">
    <source>
        <dbReference type="EMBL" id="GAH28382.1"/>
    </source>
</evidence>
<dbReference type="InterPro" id="IPR000866">
    <property type="entry name" value="AhpC/TSA"/>
</dbReference>
<organism evidence="2">
    <name type="scientific">marine sediment metagenome</name>
    <dbReference type="NCBI Taxonomy" id="412755"/>
    <lineage>
        <taxon>unclassified sequences</taxon>
        <taxon>metagenomes</taxon>
        <taxon>ecological metagenomes</taxon>
    </lineage>
</organism>
<protein>
    <recommendedName>
        <fullName evidence="1">Thioredoxin domain-containing protein</fullName>
    </recommendedName>
</protein>
<feature type="non-terminal residue" evidence="2">
    <location>
        <position position="522"/>
    </location>
</feature>
<reference evidence="2" key="1">
    <citation type="journal article" date="2014" name="Front. Microbiol.">
        <title>High frequency of phylogenetically diverse reductive dehalogenase-homologous genes in deep subseafloor sedimentary metagenomes.</title>
        <authorList>
            <person name="Kawai M."/>
            <person name="Futagami T."/>
            <person name="Toyoda A."/>
            <person name="Takaki Y."/>
            <person name="Nishi S."/>
            <person name="Hori S."/>
            <person name="Arai W."/>
            <person name="Tsubouchi T."/>
            <person name="Morono Y."/>
            <person name="Uchiyama I."/>
            <person name="Ito T."/>
            <person name="Fujiyama A."/>
            <person name="Inagaki F."/>
            <person name="Takami H."/>
        </authorList>
    </citation>
    <scope>NUCLEOTIDE SEQUENCE</scope>
    <source>
        <strain evidence="2">Expedition CK06-06</strain>
    </source>
</reference>
<dbReference type="GO" id="GO:0016209">
    <property type="term" value="F:antioxidant activity"/>
    <property type="evidence" value="ECO:0007669"/>
    <property type="project" value="InterPro"/>
</dbReference>